<dbReference type="Pfam" id="PF13505">
    <property type="entry name" value="OMP_b-brl"/>
    <property type="match status" value="1"/>
</dbReference>
<comment type="caution">
    <text evidence="4">The sequence shown here is derived from an EMBL/GenBank/DDBJ whole genome shotgun (WGS) entry which is preliminary data.</text>
</comment>
<dbReference type="RefSeq" id="WP_163951312.1">
    <property type="nucleotide sequence ID" value="NZ_JAAFZH010000007.1"/>
</dbReference>
<protein>
    <submittedName>
        <fullName evidence="4">Porin family protein</fullName>
    </submittedName>
</protein>
<reference evidence="4 5" key="1">
    <citation type="submission" date="2020-02" db="EMBL/GenBank/DDBJ databases">
        <title>Draft genome sequence of two Spirosoma agri KCTC 52727 and Spirosoma terrae KCTC 52035.</title>
        <authorList>
            <person name="Rojas J."/>
            <person name="Ambika Manirajan B."/>
            <person name="Suarez C."/>
            <person name="Ratering S."/>
            <person name="Schnell S."/>
        </authorList>
    </citation>
    <scope>NUCLEOTIDE SEQUENCE [LARGE SCALE GENOMIC DNA]</scope>
    <source>
        <strain evidence="4 5">KCTC 52035</strain>
    </source>
</reference>
<feature type="compositionally biased region" description="Polar residues" evidence="2">
    <location>
        <begin position="135"/>
        <end position="149"/>
    </location>
</feature>
<dbReference type="InterPro" id="IPR027385">
    <property type="entry name" value="Beta-barrel_OMP"/>
</dbReference>
<sequence length="317" mass="34063">MHHYKYFISLVGLLLIAQTVTYAQPRPRQPIKKPAVKASPAAATPKPDLLVRLDGTPLEVLVTEITDNEIVYKRFNNPNGPSFRVQKADFSSIKYGSNGEVERFETVSQQVAPQPEPVQSVASQPAPVAASPVQKTSTSSPAPAYQNPQSTEPFKWRLGVLAGVQSSAVTVDGEVLDVEGLGGFRGGLMVDNRIGRALTVRTQALFSTKGNANVKLDYLEVPFDLLYKIPIANGGILVGGGFYWGRLLSAKAGTTDIKNETSSSDAGLRLSVWGDLSSGLTMNVFYNYGLADVNSSGGEVIKNHSFGIGVGYFLLKK</sequence>
<dbReference type="AlphaFoldDB" id="A0A6L9LB98"/>
<accession>A0A6L9LB98</accession>
<evidence type="ECO:0000313" key="5">
    <source>
        <dbReference type="Proteomes" id="UP000474175"/>
    </source>
</evidence>
<dbReference type="EMBL" id="JAAFZH010000007">
    <property type="protein sequence ID" value="NDU96682.1"/>
    <property type="molecule type" value="Genomic_DNA"/>
</dbReference>
<feature type="domain" description="Outer membrane protein beta-barrel" evidence="3">
    <location>
        <begin position="142"/>
        <end position="312"/>
    </location>
</feature>
<dbReference type="Proteomes" id="UP000474175">
    <property type="component" value="Unassembled WGS sequence"/>
</dbReference>
<name>A0A6L9LB98_9BACT</name>
<evidence type="ECO:0000259" key="3">
    <source>
        <dbReference type="Pfam" id="PF13505"/>
    </source>
</evidence>
<feature type="compositionally biased region" description="Low complexity" evidence="2">
    <location>
        <begin position="117"/>
        <end position="134"/>
    </location>
</feature>
<organism evidence="4 5">
    <name type="scientific">Spirosoma terrae</name>
    <dbReference type="NCBI Taxonomy" id="1968276"/>
    <lineage>
        <taxon>Bacteria</taxon>
        <taxon>Pseudomonadati</taxon>
        <taxon>Bacteroidota</taxon>
        <taxon>Cytophagia</taxon>
        <taxon>Cytophagales</taxon>
        <taxon>Cytophagaceae</taxon>
        <taxon>Spirosoma</taxon>
    </lineage>
</organism>
<keyword evidence="1" id="KW-0732">Signal</keyword>
<evidence type="ECO:0000256" key="1">
    <source>
        <dbReference type="ARBA" id="ARBA00022729"/>
    </source>
</evidence>
<gene>
    <name evidence="4" type="ORF">GK108_17500</name>
</gene>
<evidence type="ECO:0000313" key="4">
    <source>
        <dbReference type="EMBL" id="NDU96682.1"/>
    </source>
</evidence>
<evidence type="ECO:0000256" key="2">
    <source>
        <dbReference type="SAM" id="MobiDB-lite"/>
    </source>
</evidence>
<feature type="region of interest" description="Disordered" evidence="2">
    <location>
        <begin position="108"/>
        <end position="149"/>
    </location>
</feature>
<keyword evidence="5" id="KW-1185">Reference proteome</keyword>
<proteinExistence type="predicted"/>